<proteinExistence type="predicted"/>
<evidence type="ECO:0000256" key="1">
    <source>
        <dbReference type="SAM" id="MobiDB-lite"/>
    </source>
</evidence>
<name>A0A0A0BZB6_9CELL</name>
<sequence>MSMAEPFMPRPEREERAAGADLGPGAPPPADGTGVGGENTDGRAEDGIDPLTHEPVLPGPGDD</sequence>
<evidence type="ECO:0000313" key="2">
    <source>
        <dbReference type="EMBL" id="KGM13241.1"/>
    </source>
</evidence>
<evidence type="ECO:0000313" key="3">
    <source>
        <dbReference type="Proteomes" id="UP000054314"/>
    </source>
</evidence>
<dbReference type="AlphaFoldDB" id="A0A0A0BZB6"/>
<organism evidence="2 3">
    <name type="scientific">Cellulomonas bogoriensis 69B4 = DSM 16987</name>
    <dbReference type="NCBI Taxonomy" id="1386082"/>
    <lineage>
        <taxon>Bacteria</taxon>
        <taxon>Bacillati</taxon>
        <taxon>Actinomycetota</taxon>
        <taxon>Actinomycetes</taxon>
        <taxon>Micrococcales</taxon>
        <taxon>Cellulomonadaceae</taxon>
        <taxon>Cellulomonas</taxon>
    </lineage>
</organism>
<keyword evidence="3" id="KW-1185">Reference proteome</keyword>
<dbReference type="EMBL" id="AXCZ01000055">
    <property type="protein sequence ID" value="KGM13241.1"/>
    <property type="molecule type" value="Genomic_DNA"/>
</dbReference>
<protein>
    <submittedName>
        <fullName evidence="2">Uncharacterized protein</fullName>
    </submittedName>
</protein>
<accession>A0A0A0BZB6</accession>
<dbReference type="RefSeq" id="WP_035059657.1">
    <property type="nucleotide sequence ID" value="NZ_AXCZ01000055.1"/>
</dbReference>
<dbReference type="Proteomes" id="UP000054314">
    <property type="component" value="Unassembled WGS sequence"/>
</dbReference>
<feature type="region of interest" description="Disordered" evidence="1">
    <location>
        <begin position="1"/>
        <end position="63"/>
    </location>
</feature>
<reference evidence="2 3" key="1">
    <citation type="submission" date="2013-08" db="EMBL/GenBank/DDBJ databases">
        <title>Genome sequencing of Cellulomonas bogoriensis 69B4.</title>
        <authorList>
            <person name="Chen F."/>
            <person name="Li Y."/>
            <person name="Wang G."/>
        </authorList>
    </citation>
    <scope>NUCLEOTIDE SEQUENCE [LARGE SCALE GENOMIC DNA]</scope>
    <source>
        <strain evidence="2 3">69B4</strain>
    </source>
</reference>
<comment type="caution">
    <text evidence="2">The sequence shown here is derived from an EMBL/GenBank/DDBJ whole genome shotgun (WGS) entry which is preliminary data.</text>
</comment>
<gene>
    <name evidence="2" type="ORF">N869_15385</name>
</gene>